<proteinExistence type="predicted"/>
<keyword evidence="1" id="KW-0732">Signal</keyword>
<accession>A0ABP8BDA7</accession>
<name>A0ABP8BDA7_9SPHI</name>
<dbReference type="EMBL" id="BAABBY010000005">
    <property type="protein sequence ID" value="GAA4204110.1"/>
    <property type="molecule type" value="Genomic_DNA"/>
</dbReference>
<dbReference type="PROSITE" id="PS51257">
    <property type="entry name" value="PROKAR_LIPOPROTEIN"/>
    <property type="match status" value="1"/>
</dbReference>
<organism evidence="3 4">
    <name type="scientific">Pedobacter jeongneungensis</name>
    <dbReference type="NCBI Taxonomy" id="947309"/>
    <lineage>
        <taxon>Bacteria</taxon>
        <taxon>Pseudomonadati</taxon>
        <taxon>Bacteroidota</taxon>
        <taxon>Sphingobacteriia</taxon>
        <taxon>Sphingobacteriales</taxon>
        <taxon>Sphingobacteriaceae</taxon>
        <taxon>Pedobacter</taxon>
    </lineage>
</organism>
<dbReference type="Pfam" id="PF08522">
    <property type="entry name" value="BT_3987-like_N"/>
    <property type="match status" value="1"/>
</dbReference>
<dbReference type="RefSeq" id="WP_344851451.1">
    <property type="nucleotide sequence ID" value="NZ_BAABBY010000005.1"/>
</dbReference>
<protein>
    <recommendedName>
        <fullName evidence="2">BT-3987-like N-terminal domain-containing protein</fullName>
    </recommendedName>
</protein>
<evidence type="ECO:0000313" key="4">
    <source>
        <dbReference type="Proteomes" id="UP001501772"/>
    </source>
</evidence>
<sequence>MKKITNILLLAGLTLSLSSCLKDKGAESNLYGINPSLEDNKVVNIPTAGTTFTVAGTYPLTGTPATTPVTITIPVHLSAKDVASEEVNVTLAGDPTDARITAYNATIATNPKFIRLPADKYVLSNGGVAKIAQGSRDASVTLTFTPSALTPGVRYALPVSIASIDKSGYIISGNQGYRMFLLTIR</sequence>
<feature type="signal peptide" evidence="1">
    <location>
        <begin position="1"/>
        <end position="21"/>
    </location>
</feature>
<keyword evidence="4" id="KW-1185">Reference proteome</keyword>
<evidence type="ECO:0000313" key="3">
    <source>
        <dbReference type="EMBL" id="GAA4204110.1"/>
    </source>
</evidence>
<gene>
    <name evidence="3" type="ORF">GCM10022289_21420</name>
</gene>
<dbReference type="Proteomes" id="UP001501772">
    <property type="component" value="Unassembled WGS sequence"/>
</dbReference>
<comment type="caution">
    <text evidence="3">The sequence shown here is derived from an EMBL/GenBank/DDBJ whole genome shotgun (WGS) entry which is preliminary data.</text>
</comment>
<reference evidence="4" key="1">
    <citation type="journal article" date="2019" name="Int. J. Syst. Evol. Microbiol.">
        <title>The Global Catalogue of Microorganisms (GCM) 10K type strain sequencing project: providing services to taxonomists for standard genome sequencing and annotation.</title>
        <authorList>
            <consortium name="The Broad Institute Genomics Platform"/>
            <consortium name="The Broad Institute Genome Sequencing Center for Infectious Disease"/>
            <person name="Wu L."/>
            <person name="Ma J."/>
        </authorList>
    </citation>
    <scope>NUCLEOTIDE SEQUENCE [LARGE SCALE GENOMIC DNA]</scope>
    <source>
        <strain evidence="4">JCM 17626</strain>
    </source>
</reference>
<evidence type="ECO:0000256" key="1">
    <source>
        <dbReference type="SAM" id="SignalP"/>
    </source>
</evidence>
<dbReference type="Gene3D" id="2.60.40.1740">
    <property type="entry name" value="hypothetical protein (bacova_03559)"/>
    <property type="match status" value="1"/>
</dbReference>
<evidence type="ECO:0000259" key="2">
    <source>
        <dbReference type="Pfam" id="PF08522"/>
    </source>
</evidence>
<dbReference type="InterPro" id="IPR013728">
    <property type="entry name" value="BT_3987-like_N"/>
</dbReference>
<feature type="chain" id="PRO_5045275373" description="BT-3987-like N-terminal domain-containing protein" evidence="1">
    <location>
        <begin position="22"/>
        <end position="185"/>
    </location>
</feature>
<feature type="domain" description="BT-3987-like N-terminal" evidence="2">
    <location>
        <begin position="55"/>
        <end position="167"/>
    </location>
</feature>